<dbReference type="EMBL" id="PKJN01000001">
    <property type="protein sequence ID" value="PKZ59990.1"/>
    <property type="molecule type" value="Genomic_DNA"/>
</dbReference>
<evidence type="ECO:0000313" key="1">
    <source>
        <dbReference type="EMBL" id="PKZ59990.1"/>
    </source>
</evidence>
<accession>A0AAP8LSE5</accession>
<reference evidence="1 2" key="1">
    <citation type="submission" date="2017-12" db="EMBL/GenBank/DDBJ databases">
        <title>Phylogenetic diversity of female urinary microbiome.</title>
        <authorList>
            <person name="Thomas-White K."/>
            <person name="Wolfe A.J."/>
        </authorList>
    </citation>
    <scope>NUCLEOTIDE SEQUENCE [LARGE SCALE GENOMIC DNA]</scope>
    <source>
        <strain evidence="1 2">UMB0682</strain>
    </source>
</reference>
<protein>
    <submittedName>
        <fullName evidence="1">Uncharacterized protein</fullName>
    </submittedName>
</protein>
<sequence>MEEQKTKERKGNKEYKKLKKMLKKAYKASVKSNQLQASVREAKKNFPGYMEAQLAFQEARYNADAVPYAALKRVEADFYEAYAEQLDKCSTISREAGTLRVTFEDMLNHAGEWKNEEE</sequence>
<gene>
    <name evidence="1" type="ORF">CYJ61_00865</name>
</gene>
<dbReference type="Proteomes" id="UP000234905">
    <property type="component" value="Unassembled WGS sequence"/>
</dbReference>
<proteinExistence type="predicted"/>
<organism evidence="1 2">
    <name type="scientific">Gardnerella vaginalis</name>
    <dbReference type="NCBI Taxonomy" id="2702"/>
    <lineage>
        <taxon>Bacteria</taxon>
        <taxon>Bacillati</taxon>
        <taxon>Actinomycetota</taxon>
        <taxon>Actinomycetes</taxon>
        <taxon>Bifidobacteriales</taxon>
        <taxon>Bifidobacteriaceae</taxon>
        <taxon>Gardnerella</taxon>
    </lineage>
</organism>
<name>A0AAP8LSE5_GARVA</name>
<dbReference type="AlphaFoldDB" id="A0AAP8LSE5"/>
<evidence type="ECO:0000313" key="2">
    <source>
        <dbReference type="Proteomes" id="UP000234905"/>
    </source>
</evidence>
<comment type="caution">
    <text evidence="1">The sequence shown here is derived from an EMBL/GenBank/DDBJ whole genome shotgun (WGS) entry which is preliminary data.</text>
</comment>